<keyword evidence="1" id="KW-0805">Transcription regulation</keyword>
<dbReference type="PANTHER" id="PTHR43133">
    <property type="entry name" value="RNA POLYMERASE ECF-TYPE SIGMA FACTO"/>
    <property type="match status" value="1"/>
</dbReference>
<keyword evidence="4" id="KW-0804">Transcription</keyword>
<keyword evidence="3" id="KW-0238">DNA-binding</keyword>
<evidence type="ECO:0000256" key="3">
    <source>
        <dbReference type="ARBA" id="ARBA00023125"/>
    </source>
</evidence>
<evidence type="ECO:0000313" key="5">
    <source>
        <dbReference type="EMBL" id="GAA4440930.1"/>
    </source>
</evidence>
<dbReference type="RefSeq" id="WP_345029667.1">
    <property type="nucleotide sequence ID" value="NZ_BAABEY010000025.1"/>
</dbReference>
<evidence type="ECO:0000256" key="1">
    <source>
        <dbReference type="ARBA" id="ARBA00023015"/>
    </source>
</evidence>
<dbReference type="PANTHER" id="PTHR43133:SF8">
    <property type="entry name" value="RNA POLYMERASE SIGMA FACTOR HI_1459-RELATED"/>
    <property type="match status" value="1"/>
</dbReference>
<evidence type="ECO:0000256" key="4">
    <source>
        <dbReference type="ARBA" id="ARBA00023163"/>
    </source>
</evidence>
<comment type="caution">
    <text evidence="5">The sequence shown here is derived from an EMBL/GenBank/DDBJ whole genome shotgun (WGS) entry which is preliminary data.</text>
</comment>
<dbReference type="InterPro" id="IPR013325">
    <property type="entry name" value="RNA_pol_sigma_r2"/>
</dbReference>
<name>A0ABP8LZD1_9BACT</name>
<gene>
    <name evidence="5" type="ORF">GCM10023091_25270</name>
</gene>
<dbReference type="InterPro" id="IPR039425">
    <property type="entry name" value="RNA_pol_sigma-70-like"/>
</dbReference>
<sequence length="197" mass="22816">MWEKFTDRQLADMIRSGEVRAESRAIRFLVRNNREKAIRWVCANAGGREDGEDAFNDALSALCINIRSGSYRLSENVALGTYLMTIVKYTWLKQLRRQGRFPGMKSIADDGTESIEVVRSAEQIMMEQEKDDRFRQIFERSLTDREKGILMASLVEKIPMKEIAERFELGNADNAKSHKYQIIKKLKKVLGDDKFWA</sequence>
<accession>A0ABP8LZD1</accession>
<organism evidence="5 6">
    <name type="scientific">Ravibacter arvi</name>
    <dbReference type="NCBI Taxonomy" id="2051041"/>
    <lineage>
        <taxon>Bacteria</taxon>
        <taxon>Pseudomonadati</taxon>
        <taxon>Bacteroidota</taxon>
        <taxon>Cytophagia</taxon>
        <taxon>Cytophagales</taxon>
        <taxon>Spirosomataceae</taxon>
        <taxon>Ravibacter</taxon>
    </lineage>
</organism>
<dbReference type="EMBL" id="BAABEY010000025">
    <property type="protein sequence ID" value="GAA4440930.1"/>
    <property type="molecule type" value="Genomic_DNA"/>
</dbReference>
<dbReference type="Gene3D" id="1.10.1740.10">
    <property type="match status" value="1"/>
</dbReference>
<proteinExistence type="predicted"/>
<keyword evidence="6" id="KW-1185">Reference proteome</keyword>
<dbReference type="InterPro" id="IPR014284">
    <property type="entry name" value="RNA_pol_sigma-70_dom"/>
</dbReference>
<evidence type="ECO:0008006" key="7">
    <source>
        <dbReference type="Google" id="ProtNLM"/>
    </source>
</evidence>
<dbReference type="SUPFAM" id="SSF88946">
    <property type="entry name" value="Sigma2 domain of RNA polymerase sigma factors"/>
    <property type="match status" value="1"/>
</dbReference>
<keyword evidence="2" id="KW-0731">Sigma factor</keyword>
<evidence type="ECO:0000256" key="2">
    <source>
        <dbReference type="ARBA" id="ARBA00023082"/>
    </source>
</evidence>
<protein>
    <recommendedName>
        <fullName evidence="7">RNA polymerase sigma-70 region 2 domain-containing protein</fullName>
    </recommendedName>
</protein>
<reference evidence="6" key="1">
    <citation type="journal article" date="2019" name="Int. J. Syst. Evol. Microbiol.">
        <title>The Global Catalogue of Microorganisms (GCM) 10K type strain sequencing project: providing services to taxonomists for standard genome sequencing and annotation.</title>
        <authorList>
            <consortium name="The Broad Institute Genomics Platform"/>
            <consortium name="The Broad Institute Genome Sequencing Center for Infectious Disease"/>
            <person name="Wu L."/>
            <person name="Ma J."/>
        </authorList>
    </citation>
    <scope>NUCLEOTIDE SEQUENCE [LARGE SCALE GENOMIC DNA]</scope>
    <source>
        <strain evidence="6">JCM 31920</strain>
    </source>
</reference>
<dbReference type="Proteomes" id="UP001501508">
    <property type="component" value="Unassembled WGS sequence"/>
</dbReference>
<dbReference type="NCBIfam" id="TIGR02937">
    <property type="entry name" value="sigma70-ECF"/>
    <property type="match status" value="1"/>
</dbReference>
<evidence type="ECO:0000313" key="6">
    <source>
        <dbReference type="Proteomes" id="UP001501508"/>
    </source>
</evidence>